<organism evidence="3 4">
    <name type="scientific">Pseudoalteromonas holothuriae</name>
    <dbReference type="NCBI Taxonomy" id="2963714"/>
    <lineage>
        <taxon>Bacteria</taxon>
        <taxon>Pseudomonadati</taxon>
        <taxon>Pseudomonadota</taxon>
        <taxon>Gammaproteobacteria</taxon>
        <taxon>Alteromonadales</taxon>
        <taxon>Pseudoalteromonadaceae</taxon>
        <taxon>Pseudoalteromonas</taxon>
    </lineage>
</organism>
<dbReference type="Proteomes" id="UP001152485">
    <property type="component" value="Unassembled WGS sequence"/>
</dbReference>
<sequence>MKYINQTNIKWQKYLSIFAYSLILVLPAHQAVSKPTHSSTQCTAPANWFTGDPGIPSEVPNNGDTFCDFYHFTWQSFISLMSTYKSTPTSPENNAQNRNFSNTQDYPVYELNTDGTPANSCDGQISGITLKNALAKGDSFIHGEAGGGDVIFDQAGNIAYYDMRFSRNMCDDAQSIKDSTNFPGGTTELKTAWKVLTQSDNTADYLVWKNPIGTPNNTTLGLIGFHFAIATPDHPEFIWATFEHNKNAPDCDKPSTNKGWSFISESCSTALQTGNNKSIAKCLNQAKPNDELTGVPTEICRVYPYGTDASDSNAKENVSDIVAMNQSVHSQLDGAMSVFKNYFNVGAIWVHDINDDSSVNGDVTNQRGSLRLANTVAETTFQWVDTNPKTNGGFASNCFGCHSYAGEKTNKNKNTTSGQLSHIFNNIVVGTGSCVDVQAGPIESQQGAVKKCSSNAQPKGVCPNLGLTWNGQWTTTKDGDMSVCGCCQ</sequence>
<dbReference type="RefSeq" id="WP_261595105.1">
    <property type="nucleotide sequence ID" value="NZ_CAMAPD010000025.1"/>
</dbReference>
<proteinExistence type="predicted"/>
<feature type="domain" description="Mannan-binding protein" evidence="2">
    <location>
        <begin position="461"/>
        <end position="486"/>
    </location>
</feature>
<reference evidence="3 4" key="1">
    <citation type="submission" date="2022-07" db="EMBL/GenBank/DDBJ databases">
        <authorList>
            <person name="Criscuolo A."/>
        </authorList>
    </citation>
    <scope>NUCLEOTIDE SEQUENCE [LARGE SCALE GENOMIC DNA]</scope>
    <source>
        <strain evidence="4">CIP 111951</strain>
    </source>
</reference>
<dbReference type="InterPro" id="IPR053754">
    <property type="entry name" value="OligoMan_bind_ChitinaseAct_sf"/>
</dbReference>
<protein>
    <recommendedName>
        <fullName evidence="2">Mannan-binding protein domain-containing protein</fullName>
    </recommendedName>
</protein>
<evidence type="ECO:0000313" key="4">
    <source>
        <dbReference type="Proteomes" id="UP001152485"/>
    </source>
</evidence>
<evidence type="ECO:0000259" key="2">
    <source>
        <dbReference type="Pfam" id="PF12151"/>
    </source>
</evidence>
<dbReference type="Pfam" id="PF12151">
    <property type="entry name" value="MVL"/>
    <property type="match status" value="1"/>
</dbReference>
<gene>
    <name evidence="3" type="ORF">PSECIP111951_03778</name>
</gene>
<evidence type="ECO:0000256" key="1">
    <source>
        <dbReference type="SAM" id="SignalP"/>
    </source>
</evidence>
<name>A0ABM9GMS0_9GAMM</name>
<dbReference type="Gene3D" id="3.30.1490.230">
    <property type="match status" value="1"/>
</dbReference>
<evidence type="ECO:0000313" key="3">
    <source>
        <dbReference type="EMBL" id="CAH9067374.1"/>
    </source>
</evidence>
<accession>A0ABM9GMS0</accession>
<dbReference type="EMBL" id="CAMAPD010000025">
    <property type="protein sequence ID" value="CAH9067374.1"/>
    <property type="molecule type" value="Genomic_DNA"/>
</dbReference>
<comment type="caution">
    <text evidence="3">The sequence shown here is derived from an EMBL/GenBank/DDBJ whole genome shotgun (WGS) entry which is preliminary data.</text>
</comment>
<feature type="signal peptide" evidence="1">
    <location>
        <begin position="1"/>
        <end position="30"/>
    </location>
</feature>
<feature type="chain" id="PRO_5046372491" description="Mannan-binding protein domain-containing protein" evidence="1">
    <location>
        <begin position="31"/>
        <end position="488"/>
    </location>
</feature>
<keyword evidence="1" id="KW-0732">Signal</keyword>
<dbReference type="InterPro" id="IPR021992">
    <property type="entry name" value="MVL"/>
</dbReference>